<dbReference type="RefSeq" id="WP_189494208.1">
    <property type="nucleotide sequence ID" value="NZ_BMZT01000001.1"/>
</dbReference>
<reference evidence="1 2" key="1">
    <citation type="submission" date="2024-09" db="EMBL/GenBank/DDBJ databases">
        <authorList>
            <person name="Sun Q."/>
            <person name="Mori K."/>
        </authorList>
    </citation>
    <scope>NUCLEOTIDE SEQUENCE [LARGE SCALE GENOMIC DNA]</scope>
    <source>
        <strain evidence="1 2">KCTC 52403</strain>
    </source>
</reference>
<evidence type="ECO:0000313" key="2">
    <source>
        <dbReference type="Proteomes" id="UP001589898"/>
    </source>
</evidence>
<dbReference type="Proteomes" id="UP001589898">
    <property type="component" value="Unassembled WGS sequence"/>
</dbReference>
<gene>
    <name evidence="1" type="ORF">ACFFFU_10655</name>
</gene>
<keyword evidence="2" id="KW-1185">Reference proteome</keyword>
<sequence length="179" mass="18352">MAGVLVLALIAGGCAQSAAQQAAHEGVPARQPEALAIPGAPEGPAHLGGNWSVEWCDRSQPELDCGFFNVTLVQHGDRLCGDYGGALVAQRQVDEGDIVGSVVGNTAVLAVESGRNGMIALVRAELQGGALHWREVDNIRQGGADTAVIATDDRLTPAHSARTTLPRRCGGDAAAQGEG</sequence>
<protein>
    <submittedName>
        <fullName evidence="1">Uncharacterized protein</fullName>
    </submittedName>
</protein>
<name>A0ABV6SXN5_9GAMM</name>
<dbReference type="EMBL" id="JBHLTF010000031">
    <property type="protein sequence ID" value="MFC0718202.1"/>
    <property type="molecule type" value="Genomic_DNA"/>
</dbReference>
<accession>A0ABV6SXN5</accession>
<evidence type="ECO:0000313" key="1">
    <source>
        <dbReference type="EMBL" id="MFC0718202.1"/>
    </source>
</evidence>
<comment type="caution">
    <text evidence="1">The sequence shown here is derived from an EMBL/GenBank/DDBJ whole genome shotgun (WGS) entry which is preliminary data.</text>
</comment>
<organism evidence="1 2">
    <name type="scientific">Luteimonas padinae</name>
    <dbReference type="NCBI Taxonomy" id="1714359"/>
    <lineage>
        <taxon>Bacteria</taxon>
        <taxon>Pseudomonadati</taxon>
        <taxon>Pseudomonadota</taxon>
        <taxon>Gammaproteobacteria</taxon>
        <taxon>Lysobacterales</taxon>
        <taxon>Lysobacteraceae</taxon>
        <taxon>Luteimonas</taxon>
    </lineage>
</organism>
<proteinExistence type="predicted"/>